<reference evidence="1 2" key="1">
    <citation type="journal article" date="2019" name="Int. J. Syst. Evol. Microbiol.">
        <title>The Global Catalogue of Microorganisms (GCM) 10K type strain sequencing project: providing services to taxonomists for standard genome sequencing and annotation.</title>
        <authorList>
            <consortium name="The Broad Institute Genomics Platform"/>
            <consortium name="The Broad Institute Genome Sequencing Center for Infectious Disease"/>
            <person name="Wu L."/>
            <person name="Ma J."/>
        </authorList>
    </citation>
    <scope>NUCLEOTIDE SEQUENCE [LARGE SCALE GENOMIC DNA]</scope>
    <source>
        <strain evidence="1 2">JCM 13008</strain>
    </source>
</reference>
<comment type="caution">
    <text evidence="1">The sequence shown here is derived from an EMBL/GenBank/DDBJ whole genome shotgun (WGS) entry which is preliminary data.</text>
</comment>
<keyword evidence="2" id="KW-1185">Reference proteome</keyword>
<organism evidence="1 2">
    <name type="scientific">Nocardioides dubius</name>
    <dbReference type="NCBI Taxonomy" id="317019"/>
    <lineage>
        <taxon>Bacteria</taxon>
        <taxon>Bacillati</taxon>
        <taxon>Actinomycetota</taxon>
        <taxon>Actinomycetes</taxon>
        <taxon>Propionibacteriales</taxon>
        <taxon>Nocardioidaceae</taxon>
        <taxon>Nocardioides</taxon>
    </lineage>
</organism>
<evidence type="ECO:0000313" key="2">
    <source>
        <dbReference type="Proteomes" id="UP001501581"/>
    </source>
</evidence>
<dbReference type="RefSeq" id="WP_343990793.1">
    <property type="nucleotide sequence ID" value="NZ_BAAALG010000002.1"/>
</dbReference>
<evidence type="ECO:0000313" key="1">
    <source>
        <dbReference type="EMBL" id="GAA1092136.1"/>
    </source>
</evidence>
<dbReference type="Proteomes" id="UP001501581">
    <property type="component" value="Unassembled WGS sequence"/>
</dbReference>
<name>A0ABN1TNA8_9ACTN</name>
<sequence>MNDETLLDVAHRGRPATITDLATLAHTPVDEVTAAVRRLRDRGQLGGRGEEIRYTSPGTWAAEAVTSRATQLRGTARELLDEIEQIVADLPRTIAHWSVGESSANPMPVLTRHGPRASEDLWYELGVHGSGVLKAVMPDISRFQTSPEERVARISEAMRSKDAVRLIIPTTAADATFTDLLTAFIAAGIEYRFLDEPPSWFWVDGDQLALPFEWGEKRPTSVMSVHNAALASVASAYFETLWRAATPARPPSAAAAPWTPLLSLMRKGITLETASRMVGVNPRTGRRRIAEAMTHYGVSTLFALGVAWAADADPPPQ</sequence>
<gene>
    <name evidence="1" type="ORF">GCM10009668_03860</name>
</gene>
<accession>A0ABN1TNA8</accession>
<evidence type="ECO:0008006" key="3">
    <source>
        <dbReference type="Google" id="ProtNLM"/>
    </source>
</evidence>
<protein>
    <recommendedName>
        <fullName evidence="3">MarR family transcriptional regulator</fullName>
    </recommendedName>
</protein>
<dbReference type="EMBL" id="BAAALG010000002">
    <property type="protein sequence ID" value="GAA1092136.1"/>
    <property type="molecule type" value="Genomic_DNA"/>
</dbReference>
<proteinExistence type="predicted"/>